<dbReference type="AlphaFoldDB" id="U2MPT3"/>
<evidence type="ECO:0000259" key="7">
    <source>
        <dbReference type="Pfam" id="PF02096"/>
    </source>
</evidence>
<organism evidence="8 10">
    <name type="scientific">Treponema socranskii subsp. socranskii VPI DR56BR1116 = ATCC 35536</name>
    <dbReference type="NCBI Taxonomy" id="1125725"/>
    <lineage>
        <taxon>Bacteria</taxon>
        <taxon>Pseudomonadati</taxon>
        <taxon>Spirochaetota</taxon>
        <taxon>Spirochaetia</taxon>
        <taxon>Spirochaetales</taxon>
        <taxon>Treponemataceae</taxon>
        <taxon>Treponema</taxon>
    </lineage>
</organism>
<feature type="transmembrane region" description="Helical" evidence="6">
    <location>
        <begin position="209"/>
        <end position="231"/>
    </location>
</feature>
<dbReference type="InterPro" id="IPR017850">
    <property type="entry name" value="Alkaline_phosphatase_core_sf"/>
</dbReference>
<dbReference type="PANTHER" id="PTHR12428:SF65">
    <property type="entry name" value="CYTOCHROME C OXIDASE ASSEMBLY PROTEIN COX18, MITOCHONDRIAL"/>
    <property type="match status" value="1"/>
</dbReference>
<feature type="transmembrane region" description="Helical" evidence="6">
    <location>
        <begin position="21"/>
        <end position="40"/>
    </location>
</feature>
<dbReference type="GO" id="GO:0005886">
    <property type="term" value="C:plasma membrane"/>
    <property type="evidence" value="ECO:0007669"/>
    <property type="project" value="TreeGrafter"/>
</dbReference>
<dbReference type="eggNOG" id="COG0706">
    <property type="taxonomic scope" value="Bacteria"/>
</dbReference>
<proteinExistence type="inferred from homology"/>
<feature type="transmembrane region" description="Helical" evidence="6">
    <location>
        <begin position="460"/>
        <end position="481"/>
    </location>
</feature>
<keyword evidence="11" id="KW-1185">Reference proteome</keyword>
<gene>
    <name evidence="9" type="ORF">HMPREF0860_2009</name>
    <name evidence="8" type="ORF">HMPREF1325_0819</name>
</gene>
<comment type="caution">
    <text evidence="8">The sequence shown here is derived from an EMBL/GenBank/DDBJ whole genome shotgun (WGS) entry which is preliminary data.</text>
</comment>
<dbReference type="InterPro" id="IPR001708">
    <property type="entry name" value="YidC/ALB3/OXA1/COX18"/>
</dbReference>
<evidence type="ECO:0000256" key="2">
    <source>
        <dbReference type="ARBA" id="ARBA00022692"/>
    </source>
</evidence>
<dbReference type="InterPro" id="IPR028055">
    <property type="entry name" value="YidC/Oxa/ALB_C"/>
</dbReference>
<dbReference type="EMBL" id="AUZJ01000045">
    <property type="protein sequence ID" value="ERF60186.1"/>
    <property type="molecule type" value="Genomic_DNA"/>
</dbReference>
<dbReference type="eggNOG" id="COG3119">
    <property type="taxonomic scope" value="Bacteria"/>
</dbReference>
<name>U2MPT3_TRESO</name>
<keyword evidence="3 6" id="KW-1133">Transmembrane helix</keyword>
<accession>U2MPT3</accession>
<evidence type="ECO:0000313" key="8">
    <source>
        <dbReference type="EMBL" id="ERF60186.1"/>
    </source>
</evidence>
<feature type="domain" description="Membrane insertase YidC/Oxa/ALB C-terminal" evidence="7">
    <location>
        <begin position="58"/>
        <end position="245"/>
    </location>
</feature>
<comment type="similarity">
    <text evidence="5">Belongs to the OXA1/ALB3/YidC family.</text>
</comment>
<dbReference type="Proteomes" id="UP000016646">
    <property type="component" value="Unassembled WGS sequence"/>
</dbReference>
<feature type="transmembrane region" description="Helical" evidence="6">
    <location>
        <begin position="126"/>
        <end position="148"/>
    </location>
</feature>
<feature type="transmembrane region" description="Helical" evidence="6">
    <location>
        <begin position="390"/>
        <end position="412"/>
    </location>
</feature>
<dbReference type="PATRIC" id="fig|1125725.3.peg.1884"/>
<feature type="transmembrane region" description="Helical" evidence="6">
    <location>
        <begin position="320"/>
        <end position="341"/>
    </location>
</feature>
<evidence type="ECO:0000256" key="1">
    <source>
        <dbReference type="ARBA" id="ARBA00004141"/>
    </source>
</evidence>
<evidence type="ECO:0000313" key="9">
    <source>
        <dbReference type="EMBL" id="ERK01294.1"/>
    </source>
</evidence>
<evidence type="ECO:0000313" key="10">
    <source>
        <dbReference type="Proteomes" id="UP000016412"/>
    </source>
</evidence>
<keyword evidence="2 5" id="KW-0812">Transmembrane</keyword>
<dbReference type="Proteomes" id="UP000016412">
    <property type="component" value="Unassembled WGS sequence"/>
</dbReference>
<dbReference type="SUPFAM" id="SSF53649">
    <property type="entry name" value="Alkaline phosphatase-like"/>
    <property type="match status" value="1"/>
</dbReference>
<evidence type="ECO:0000256" key="6">
    <source>
        <dbReference type="SAM" id="Phobius"/>
    </source>
</evidence>
<evidence type="ECO:0000313" key="11">
    <source>
        <dbReference type="Proteomes" id="UP000016646"/>
    </source>
</evidence>
<dbReference type="Pfam" id="PF02096">
    <property type="entry name" value="60KD_IMP"/>
    <property type="match status" value="1"/>
</dbReference>
<keyword evidence="4 6" id="KW-0472">Membrane</keyword>
<evidence type="ECO:0000256" key="5">
    <source>
        <dbReference type="RuleBase" id="RU003945"/>
    </source>
</evidence>
<dbReference type="GO" id="GO:0051205">
    <property type="term" value="P:protein insertion into membrane"/>
    <property type="evidence" value="ECO:0007669"/>
    <property type="project" value="TreeGrafter"/>
</dbReference>
<dbReference type="STRING" id="1125725.HMPREF1325_0819"/>
<evidence type="ECO:0000256" key="3">
    <source>
        <dbReference type="ARBA" id="ARBA00022989"/>
    </source>
</evidence>
<feature type="transmembrane region" description="Helical" evidence="6">
    <location>
        <begin position="433"/>
        <end position="454"/>
    </location>
</feature>
<protein>
    <submittedName>
        <fullName evidence="8">60Kd inner membrane protein</fullName>
    </submittedName>
</protein>
<evidence type="ECO:0000256" key="4">
    <source>
        <dbReference type="ARBA" id="ARBA00023136"/>
    </source>
</evidence>
<feature type="transmembrane region" description="Helical" evidence="6">
    <location>
        <begin position="281"/>
        <end position="300"/>
    </location>
</feature>
<dbReference type="EMBL" id="AVQI01000059">
    <property type="protein sequence ID" value="ERK01294.1"/>
    <property type="molecule type" value="Genomic_DNA"/>
</dbReference>
<feature type="transmembrane region" description="Helical" evidence="6">
    <location>
        <begin position="251"/>
        <end position="269"/>
    </location>
</feature>
<dbReference type="PANTHER" id="PTHR12428">
    <property type="entry name" value="OXA1"/>
    <property type="match status" value="1"/>
</dbReference>
<comment type="subcellular location">
    <subcellularLocation>
        <location evidence="1 5">Membrane</location>
        <topology evidence="1 5">Multi-pass membrane protein</topology>
    </subcellularLocation>
</comment>
<reference evidence="10 11" key="1">
    <citation type="submission" date="2013-08" db="EMBL/GenBank/DDBJ databases">
        <authorList>
            <person name="Durkin A.S."/>
            <person name="Haft D.R."/>
            <person name="McCorrison J."/>
            <person name="Torralba M."/>
            <person name="Gillis M."/>
            <person name="Haft D.H."/>
            <person name="Methe B."/>
            <person name="Sutton G."/>
            <person name="Nelson K.E."/>
        </authorList>
    </citation>
    <scope>NUCLEOTIDE SEQUENCE [LARGE SCALE GENOMIC DNA]</scope>
    <source>
        <strain evidence="9 11">ATCC 35536</strain>
        <strain evidence="8 10">VPI DR56BR1116</strain>
    </source>
</reference>
<feature type="transmembrane region" description="Helical" evidence="6">
    <location>
        <begin position="361"/>
        <end position="384"/>
    </location>
</feature>
<dbReference type="Gene3D" id="3.40.720.10">
    <property type="entry name" value="Alkaline Phosphatase, subunit A"/>
    <property type="match status" value="1"/>
</dbReference>
<feature type="transmembrane region" description="Helical" evidence="6">
    <location>
        <begin position="60"/>
        <end position="79"/>
    </location>
</feature>
<sequence>MLQDDKSRIRNSLSLKNIFPYAILSGMAHFLYTIIIYPLYQIIEFAFKFFGDVFKNTGISVIGVSMAVSILCLPLYIVAERWQQIERDTEKALEGGVKRIKSVFSGDEQYMMLSTYYRQHRYHPLMALRSSFGLLIQIPFFIAAYVFLSNLSALRGEHFLFIRDMGAEDALFRIGNFPVNVLPIAMTLINIVAGAVYTKGFKLKDKLQIYGMALVFLVLLYKSPAGLVLYWTMNNVFSLVKNIFYKIKRPLLVLYVILCACILGADYFLLFKHNGLLHKRILLTCVLSLLLFAPLVVKFLQRLLDTALSPLVEDKKLRFTLFIASAVSLCVLAGFVIPSYVINSSAVEFADIDGYGSPLAFLLESTMQMLGLCVFWPVCIYFLFRARIQTLITLFLTTALIAGIVNTFCFSGDYGTLSRLITFSTSLSQPPKLLIIINILAMLAVIAFPIVVVALGRQKILQGIVSIVLIAECAVTVFHAFSIQSAYRSYKKDIAHSVEEASSVTPVFHLSKDKLNVVTFMLDRAENAYVKPIFDAYPELYDQFEGFTLYKNTVSYNEGTLLGAPPLYGGYEYTPYEMNRRADQKLVDKHNEALLTVPRILTEQSDFLATVSDLSWANYSWIPDMSICDPYEKITGINTERKYTSLWIKQNSDKVKPNITSTALKRNLVWFSLFKTVPVVMRDSVYDDGSWWSSDSRTNDNTEFIDYYSGLAFLPELTDFTADTNMYCMIVNETTHSNQTLQAPDFTPAANVTDRGPEAIADFGGIGGNVASFKLLGKWFDYLKANGCYDNTRIILVADHGIGTSDGKKLDFPDDWPMSYNPDHLHPLLLVKDFNASGTLTINHDFMTNADVPSIALKDIVKDPVNPFTEKPIVAVPPDEKKASGVVLTHNWQPGANLINKFRVPDADWYTISKDMFDAANWEQGVH</sequence>
<dbReference type="GO" id="GO:0032977">
    <property type="term" value="F:membrane insertase activity"/>
    <property type="evidence" value="ECO:0007669"/>
    <property type="project" value="InterPro"/>
</dbReference>